<keyword evidence="2" id="KW-0663">Pyridoxal phosphate</keyword>
<dbReference type="SUPFAM" id="SSF53383">
    <property type="entry name" value="PLP-dependent transferases"/>
    <property type="match status" value="1"/>
</dbReference>
<accession>A0A6N8U6V5</accession>
<dbReference type="EMBL" id="WUUQ01000002">
    <property type="protein sequence ID" value="MXQ73570.1"/>
    <property type="molecule type" value="Genomic_DNA"/>
</dbReference>
<keyword evidence="5" id="KW-1185">Reference proteome</keyword>
<reference evidence="4 5" key="1">
    <citation type="submission" date="2019-12" db="EMBL/GenBank/DDBJ databases">
        <authorList>
            <person name="Yang R."/>
        </authorList>
    </citation>
    <scope>NUCLEOTIDE SEQUENCE [LARGE SCALE GENOMIC DNA]</scope>
    <source>
        <strain evidence="4 5">DONG20-135</strain>
    </source>
</reference>
<dbReference type="PANTHER" id="PTHR11601">
    <property type="entry name" value="CYSTEINE DESULFURYLASE FAMILY MEMBER"/>
    <property type="match status" value="1"/>
</dbReference>
<dbReference type="Gene3D" id="3.90.1150.10">
    <property type="entry name" value="Aspartate Aminotransferase, domain 1"/>
    <property type="match status" value="1"/>
</dbReference>
<keyword evidence="4" id="KW-0032">Aminotransferase</keyword>
<evidence type="ECO:0000259" key="3">
    <source>
        <dbReference type="Pfam" id="PF00266"/>
    </source>
</evidence>
<comment type="cofactor">
    <cofactor evidence="1">
        <name>pyridoxal 5'-phosphate</name>
        <dbReference type="ChEBI" id="CHEBI:597326"/>
    </cofactor>
</comment>
<dbReference type="InterPro" id="IPR015422">
    <property type="entry name" value="PyrdxlP-dep_Trfase_small"/>
</dbReference>
<comment type="caution">
    <text evidence="4">The sequence shown here is derived from an EMBL/GenBank/DDBJ whole genome shotgun (WGS) entry which is preliminary data.</text>
</comment>
<dbReference type="RefSeq" id="WP_160625010.1">
    <property type="nucleotide sequence ID" value="NZ_WUUQ01000002.1"/>
</dbReference>
<protein>
    <submittedName>
        <fullName evidence="4">Aminotransferase class V-fold PLP-dependent enzyme</fullName>
    </submittedName>
</protein>
<dbReference type="GO" id="GO:0008483">
    <property type="term" value="F:transaminase activity"/>
    <property type="evidence" value="ECO:0007669"/>
    <property type="project" value="UniProtKB-KW"/>
</dbReference>
<gene>
    <name evidence="4" type="ORF">GSF08_06440</name>
</gene>
<dbReference type="PANTHER" id="PTHR11601:SF50">
    <property type="entry name" value="CYSTEINE DESULFURASE ISCS 2-RELATED"/>
    <property type="match status" value="1"/>
</dbReference>
<sequence length="376" mass="41501">MVYLDYAATTPLNDEVLNAYTKLLKQYYGNSDSLHALGREAAKLMETAREQISDLLSVRKEEVLFTSCASEANNLALKGYAFHYQKRGKHLITTAVEHSSVLHTMEQLEKQFGFEVSYLPVNEQGKVELESLKQALRKDTILVSCMLVNNESGAINDISVLADYVHAFSRAAFHMDGVQGLGKVELPLDAVDMATFSAHKIYGLKGSGLLIKKQHVELLPLISAGQQEQGLRGGTSNSPVNTVFAKTLRLALEKQAEHTAYVKGLNDYLREELAKLDHIIINSDPSGSPYILNFSCLKIGSEIMLNALDERGFCVSAQSTCASHTKAHSYVLSAMGLGEVRATHAVRVSLSHLTKQSELTSFIEALKEIIHDYQIR</sequence>
<dbReference type="Gene3D" id="1.10.260.50">
    <property type="match status" value="1"/>
</dbReference>
<evidence type="ECO:0000256" key="2">
    <source>
        <dbReference type="ARBA" id="ARBA00022898"/>
    </source>
</evidence>
<proteinExistence type="predicted"/>
<dbReference type="PIRSF" id="PIRSF005572">
    <property type="entry name" value="NifS"/>
    <property type="match status" value="1"/>
</dbReference>
<dbReference type="InterPro" id="IPR015424">
    <property type="entry name" value="PyrdxlP-dep_Trfase"/>
</dbReference>
<dbReference type="InterPro" id="IPR016454">
    <property type="entry name" value="Cysteine_dSase"/>
</dbReference>
<keyword evidence="4" id="KW-0808">Transferase</keyword>
<dbReference type="InterPro" id="IPR000192">
    <property type="entry name" value="Aminotrans_V_dom"/>
</dbReference>
<dbReference type="InterPro" id="IPR015421">
    <property type="entry name" value="PyrdxlP-dep_Trfase_major"/>
</dbReference>
<evidence type="ECO:0000313" key="5">
    <source>
        <dbReference type="Proteomes" id="UP000434036"/>
    </source>
</evidence>
<dbReference type="Proteomes" id="UP000434036">
    <property type="component" value="Unassembled WGS sequence"/>
</dbReference>
<evidence type="ECO:0000256" key="1">
    <source>
        <dbReference type="ARBA" id="ARBA00001933"/>
    </source>
</evidence>
<name>A0A6N8U6V5_9FIRM</name>
<feature type="domain" description="Aminotransferase class V" evidence="3">
    <location>
        <begin position="2"/>
        <end position="360"/>
    </location>
</feature>
<dbReference type="Pfam" id="PF00266">
    <property type="entry name" value="Aminotran_5"/>
    <property type="match status" value="1"/>
</dbReference>
<reference evidence="4 5" key="2">
    <citation type="submission" date="2020-01" db="EMBL/GenBank/DDBJ databases">
        <title>Clostridiaceae sp. nov. isolated from the gut of human by culturomics.</title>
        <authorList>
            <person name="Chang Y."/>
        </authorList>
    </citation>
    <scope>NUCLEOTIDE SEQUENCE [LARGE SCALE GENOMIC DNA]</scope>
    <source>
        <strain evidence="4 5">DONG20-135</strain>
    </source>
</reference>
<dbReference type="AlphaFoldDB" id="A0A6N8U6V5"/>
<evidence type="ECO:0000313" key="4">
    <source>
        <dbReference type="EMBL" id="MXQ73570.1"/>
    </source>
</evidence>
<organism evidence="4 5">
    <name type="scientific">Copranaerobaculum intestinale</name>
    <dbReference type="NCBI Taxonomy" id="2692629"/>
    <lineage>
        <taxon>Bacteria</taxon>
        <taxon>Bacillati</taxon>
        <taxon>Bacillota</taxon>
        <taxon>Erysipelotrichia</taxon>
        <taxon>Erysipelotrichales</taxon>
        <taxon>Erysipelotrichaceae</taxon>
        <taxon>Copranaerobaculum</taxon>
    </lineage>
</organism>
<dbReference type="Gene3D" id="3.40.640.10">
    <property type="entry name" value="Type I PLP-dependent aspartate aminotransferase-like (Major domain)"/>
    <property type="match status" value="1"/>
</dbReference>